<keyword evidence="5" id="KW-0472">Membrane</keyword>
<dbReference type="InterPro" id="IPR050278">
    <property type="entry name" value="Serine_Prot_S9B/DPPIV"/>
</dbReference>
<dbReference type="AlphaFoldDB" id="A0A9W8E5C4"/>
<feature type="region of interest" description="Disordered" evidence="4">
    <location>
        <begin position="1"/>
        <end position="40"/>
    </location>
</feature>
<dbReference type="PANTHER" id="PTHR11731">
    <property type="entry name" value="PROTEASE FAMILY S9B,C DIPEPTIDYL-PEPTIDASE IV-RELATED"/>
    <property type="match status" value="1"/>
</dbReference>
<dbReference type="GO" id="GO:0004177">
    <property type="term" value="F:aminopeptidase activity"/>
    <property type="evidence" value="ECO:0007669"/>
    <property type="project" value="UniProtKB-KW"/>
</dbReference>
<gene>
    <name evidence="7" type="primary">dpp4_2</name>
    <name evidence="7" type="ORF">IWQ62_005315</name>
</gene>
<sequence length="472" mass="53382">MTSTPSHYVTVPPELEEGPETYDSGVNSTTHLTTHPDGIPVSSPPPGLLHPTTKPVTWFQRPIVKAAVIIGTVVALFTLIGLLSKQPAIAQVPHKSLNDDGTALPFVHMVNPDGTETNLRQFTFKEAMGNNPLRPNSATIEWLVKDGDDGYYLVRSADQLLALHVVRKDEKVVLLDNQHLPAGFTYTKQSLSPDWKYVLLTTNYHSVWRHSFTAEYYVYNVEDRSLQPLTHKRGDRVQYAEWAPEGHRVLYVKDNNIYVTDLQQHITVTKDGSPTVLNGILDWVYEEEVYEDFISTWWSPDGECLTYLRLDDTPVPEFDIPMYHPENRSQVYTDMMRVRYPKPGYPNPLVSVYLFCPQFGDIKSAKGQSPRKVVLKETFQPDDIIITAVTWVTNGHDKLMVQAMNRVQDHSRLYLVEVETSEGTVVREMNQAKDVGGDGAWVERTDAIHYMPPGTIPDVPEAAYIDVIPHQG</sequence>
<dbReference type="GO" id="GO:0008239">
    <property type="term" value="F:dipeptidyl-peptidase activity"/>
    <property type="evidence" value="ECO:0007669"/>
    <property type="project" value="UniProtKB-EC"/>
</dbReference>
<dbReference type="Gene3D" id="2.140.10.30">
    <property type="entry name" value="Dipeptidylpeptidase IV, N-terminal domain"/>
    <property type="match status" value="1"/>
</dbReference>
<proteinExistence type="predicted"/>
<dbReference type="GO" id="GO:0008236">
    <property type="term" value="F:serine-type peptidase activity"/>
    <property type="evidence" value="ECO:0007669"/>
    <property type="project" value="UniProtKB-KW"/>
</dbReference>
<dbReference type="Pfam" id="PF00930">
    <property type="entry name" value="DPPIV_N"/>
    <property type="match status" value="1"/>
</dbReference>
<dbReference type="PANTHER" id="PTHR11731:SF200">
    <property type="entry name" value="DIPEPTIDYL PEPTIDASE 10, ISOFORM B"/>
    <property type="match status" value="1"/>
</dbReference>
<feature type="transmembrane region" description="Helical" evidence="5">
    <location>
        <begin position="63"/>
        <end position="83"/>
    </location>
</feature>
<reference evidence="7" key="1">
    <citation type="submission" date="2022-07" db="EMBL/GenBank/DDBJ databases">
        <title>Phylogenomic reconstructions and comparative analyses of Kickxellomycotina fungi.</title>
        <authorList>
            <person name="Reynolds N.K."/>
            <person name="Stajich J.E."/>
            <person name="Barry K."/>
            <person name="Grigoriev I.V."/>
            <person name="Crous P."/>
            <person name="Smith M.E."/>
        </authorList>
    </citation>
    <scope>NUCLEOTIDE SEQUENCE</scope>
    <source>
        <strain evidence="7">RSA 1196</strain>
    </source>
</reference>
<keyword evidence="3" id="KW-0325">Glycoprotein</keyword>
<dbReference type="InterPro" id="IPR002469">
    <property type="entry name" value="Peptidase_S9B_N"/>
</dbReference>
<keyword evidence="1" id="KW-0645">Protease</keyword>
<dbReference type="GO" id="GO:0005886">
    <property type="term" value="C:plasma membrane"/>
    <property type="evidence" value="ECO:0007669"/>
    <property type="project" value="TreeGrafter"/>
</dbReference>
<evidence type="ECO:0000313" key="7">
    <source>
        <dbReference type="EMBL" id="KAJ1956366.1"/>
    </source>
</evidence>
<accession>A0A9W8E5C4</accession>
<keyword evidence="1" id="KW-0031">Aminopeptidase</keyword>
<keyword evidence="5" id="KW-0812">Transmembrane</keyword>
<feature type="compositionally biased region" description="Polar residues" evidence="4">
    <location>
        <begin position="24"/>
        <end position="33"/>
    </location>
</feature>
<keyword evidence="5" id="KW-1133">Transmembrane helix</keyword>
<evidence type="ECO:0000256" key="1">
    <source>
        <dbReference type="ARBA" id="ARBA00022438"/>
    </source>
</evidence>
<evidence type="ECO:0000256" key="2">
    <source>
        <dbReference type="ARBA" id="ARBA00022825"/>
    </source>
</evidence>
<dbReference type="GO" id="GO:0006508">
    <property type="term" value="P:proteolysis"/>
    <property type="evidence" value="ECO:0007669"/>
    <property type="project" value="InterPro"/>
</dbReference>
<keyword evidence="8" id="KW-1185">Reference proteome</keyword>
<dbReference type="SUPFAM" id="SSF82171">
    <property type="entry name" value="DPP6 N-terminal domain-like"/>
    <property type="match status" value="1"/>
</dbReference>
<evidence type="ECO:0000313" key="8">
    <source>
        <dbReference type="Proteomes" id="UP001150925"/>
    </source>
</evidence>
<keyword evidence="7" id="KW-0378">Hydrolase</keyword>
<evidence type="ECO:0000256" key="3">
    <source>
        <dbReference type="ARBA" id="ARBA00023180"/>
    </source>
</evidence>
<dbReference type="EMBL" id="JANBPY010002139">
    <property type="protein sequence ID" value="KAJ1956366.1"/>
    <property type="molecule type" value="Genomic_DNA"/>
</dbReference>
<protein>
    <submittedName>
        <fullName evidence="7">Dpp4p</fullName>
        <ecNumber evidence="7">3.4.14.5</ecNumber>
    </submittedName>
</protein>
<dbReference type="EC" id="3.4.14.5" evidence="7"/>
<keyword evidence="2" id="KW-0720">Serine protease</keyword>
<evidence type="ECO:0000259" key="6">
    <source>
        <dbReference type="Pfam" id="PF00930"/>
    </source>
</evidence>
<dbReference type="OrthoDB" id="16520at2759"/>
<feature type="domain" description="Dipeptidylpeptidase IV N-terminal" evidence="6">
    <location>
        <begin position="192"/>
        <end position="472"/>
    </location>
</feature>
<dbReference type="Proteomes" id="UP001150925">
    <property type="component" value="Unassembled WGS sequence"/>
</dbReference>
<evidence type="ECO:0000256" key="5">
    <source>
        <dbReference type="SAM" id="Phobius"/>
    </source>
</evidence>
<organism evidence="7 8">
    <name type="scientific">Dispira parvispora</name>
    <dbReference type="NCBI Taxonomy" id="1520584"/>
    <lineage>
        <taxon>Eukaryota</taxon>
        <taxon>Fungi</taxon>
        <taxon>Fungi incertae sedis</taxon>
        <taxon>Zoopagomycota</taxon>
        <taxon>Kickxellomycotina</taxon>
        <taxon>Dimargaritomycetes</taxon>
        <taxon>Dimargaritales</taxon>
        <taxon>Dimargaritaceae</taxon>
        <taxon>Dispira</taxon>
    </lineage>
</organism>
<feature type="non-terminal residue" evidence="7">
    <location>
        <position position="472"/>
    </location>
</feature>
<name>A0A9W8E5C4_9FUNG</name>
<comment type="caution">
    <text evidence="7">The sequence shown here is derived from an EMBL/GenBank/DDBJ whole genome shotgun (WGS) entry which is preliminary data.</text>
</comment>
<evidence type="ECO:0000256" key="4">
    <source>
        <dbReference type="SAM" id="MobiDB-lite"/>
    </source>
</evidence>